<sequence length="505" mass="56049">MTPTPGDIFAFYNARLNAYTAIQVTHVETDKKPAKVAVLTLDWRGKTLPSDAEIAVMQPKVFDFFFWNARFVHRWVSLPVPPGFTHVGHKPSLHDAEVNSYSGWPTGSSFYSQQQWDARPKAQRDRFKEAAATRDKTPLLTLGDVSVNLSTQRLDGERLAMAGDLSVFDALPLLTNVTTDRPIAGLFDFLRKHAFVYEAELCNHGEARVDLRGTYLTRLSLDVTGVTELFLNDDLEHLSLLGTPSSDLRIHANADGRWLTVMLIDPDVPWQGLDALGALNVRQGRDVDVAKIVTRFPALSELRIWGAPGYVRNLPSLAALSGLQTWTFYDVFGFGPEDIPASSNFPMLGMFWTHSIPADAAAAIKKAYKAATANGLDLAVRQPRKPEWLAANLDNPFRDWDGTEGITAAQAKKGAALYKTARADALKVAGEADSLAALGPIVRTYIEAFNKLDARNNFIFTEEREQICMAWQQIVDAVDEKRRELDAGPVDRTALDELMDSIRDF</sequence>
<evidence type="ECO:0000313" key="1">
    <source>
        <dbReference type="EMBL" id="QEI07680.1"/>
    </source>
</evidence>
<proteinExistence type="predicted"/>
<dbReference type="RefSeq" id="WP_148816727.1">
    <property type="nucleotide sequence ID" value="NZ_CP043046.1"/>
</dbReference>
<protein>
    <submittedName>
        <fullName evidence="1">Gliding motility protein</fullName>
    </submittedName>
</protein>
<evidence type="ECO:0000313" key="2">
    <source>
        <dbReference type="Proteomes" id="UP000325161"/>
    </source>
</evidence>
<dbReference type="OrthoDB" id="6556030at2"/>
<accession>A0A5C0B3A5</accession>
<name>A0A5C0B3A5_9BURK</name>
<gene>
    <name evidence="1" type="ORF">FXN63_18910</name>
</gene>
<dbReference type="Proteomes" id="UP000325161">
    <property type="component" value="Chromosome"/>
</dbReference>
<dbReference type="AlphaFoldDB" id="A0A5C0B3A5"/>
<dbReference type="KEGG" id="pacr:FXN63_18910"/>
<organism evidence="1 2">
    <name type="scientific">Pigmentiphaga aceris</name>
    <dbReference type="NCBI Taxonomy" id="1940612"/>
    <lineage>
        <taxon>Bacteria</taxon>
        <taxon>Pseudomonadati</taxon>
        <taxon>Pseudomonadota</taxon>
        <taxon>Betaproteobacteria</taxon>
        <taxon>Burkholderiales</taxon>
        <taxon>Alcaligenaceae</taxon>
        <taxon>Pigmentiphaga</taxon>
    </lineage>
</organism>
<reference evidence="1 2" key="1">
    <citation type="submission" date="2019-08" db="EMBL/GenBank/DDBJ databases">
        <title>Amphibian skin-associated Pigmentiphaga: genome sequence and occurrence across geography and hosts.</title>
        <authorList>
            <person name="Bletz M.C."/>
            <person name="Bunk B."/>
            <person name="Sproeer C."/>
            <person name="Biwer P."/>
            <person name="Reiter S."/>
            <person name="Rabemananjara F.C.E."/>
            <person name="Schulz S."/>
            <person name="Overmann J."/>
            <person name="Vences M."/>
        </authorList>
    </citation>
    <scope>NUCLEOTIDE SEQUENCE [LARGE SCALE GENOMIC DNA]</scope>
    <source>
        <strain evidence="1 2">Mada1488</strain>
    </source>
</reference>
<dbReference type="EMBL" id="CP043046">
    <property type="protein sequence ID" value="QEI07680.1"/>
    <property type="molecule type" value="Genomic_DNA"/>
</dbReference>
<keyword evidence="2" id="KW-1185">Reference proteome</keyword>